<comment type="caution">
    <text evidence="1">The sequence shown here is derived from an EMBL/GenBank/DDBJ whole genome shotgun (WGS) entry which is preliminary data.</text>
</comment>
<dbReference type="RefSeq" id="WP_180806546.1">
    <property type="nucleotide sequence ID" value="NZ_JACVHL010000029.1"/>
</dbReference>
<gene>
    <name evidence="1" type="ORF">IB292_22015</name>
</gene>
<protein>
    <submittedName>
        <fullName evidence="1">Uncharacterized protein</fullName>
    </submittedName>
</protein>
<dbReference type="EMBL" id="JACVHL010000029">
    <property type="protein sequence ID" value="MCC3807700.1"/>
    <property type="molecule type" value="Genomic_DNA"/>
</dbReference>
<sequence length="58" mass="6821">MQFVESVENKILKKCLDMGKSKEEVYRAAKIPRFKKNLNVNELQRLAILLNVNIIEFL</sequence>
<organism evidence="1 2">
    <name type="scientific">Vibrio parahaemolyticus</name>
    <dbReference type="NCBI Taxonomy" id="670"/>
    <lineage>
        <taxon>Bacteria</taxon>
        <taxon>Pseudomonadati</taxon>
        <taxon>Pseudomonadota</taxon>
        <taxon>Gammaproteobacteria</taxon>
        <taxon>Vibrionales</taxon>
        <taxon>Vibrionaceae</taxon>
        <taxon>Vibrio</taxon>
    </lineage>
</organism>
<dbReference type="Proteomes" id="UP000726777">
    <property type="component" value="Unassembled WGS sequence"/>
</dbReference>
<evidence type="ECO:0000313" key="1">
    <source>
        <dbReference type="EMBL" id="MCC3807700.1"/>
    </source>
</evidence>
<reference evidence="1" key="1">
    <citation type="submission" date="2020-09" db="EMBL/GenBank/DDBJ databases">
        <title>Genome sequence of Vibrio parahaemolyticus isolates.</title>
        <authorList>
            <person name="Hammerl J.A."/>
            <person name="Strauch E."/>
        </authorList>
    </citation>
    <scope>NUCLEOTIDE SEQUENCE</scope>
    <source>
        <strain evidence="1">17-VB00146</strain>
    </source>
</reference>
<name>A0A9Q3UJ40_VIBPH</name>
<evidence type="ECO:0000313" key="2">
    <source>
        <dbReference type="Proteomes" id="UP000726777"/>
    </source>
</evidence>
<dbReference type="AlphaFoldDB" id="A0A9Q3UJ40"/>
<proteinExistence type="predicted"/>
<accession>A0A9Q3UJ40</accession>